<keyword evidence="6" id="KW-0805">Transcription regulation</keyword>
<dbReference type="OrthoDB" id="5345625at2759"/>
<dbReference type="KEGG" id="slb:AWJ20_1299"/>
<dbReference type="GO" id="GO:0005634">
    <property type="term" value="C:nucleus"/>
    <property type="evidence" value="ECO:0007669"/>
    <property type="project" value="UniProtKB-SubCell"/>
</dbReference>
<feature type="region of interest" description="Disordered" evidence="9">
    <location>
        <begin position="1"/>
        <end position="59"/>
    </location>
</feature>
<evidence type="ECO:0000256" key="4">
    <source>
        <dbReference type="ARBA" id="ARBA00022490"/>
    </source>
</evidence>
<dbReference type="Proteomes" id="UP000189580">
    <property type="component" value="Chromosome a"/>
</dbReference>
<evidence type="ECO:0000256" key="6">
    <source>
        <dbReference type="ARBA" id="ARBA00023015"/>
    </source>
</evidence>
<accession>A0A167DKR1</accession>
<keyword evidence="8" id="KW-0539">Nucleus</keyword>
<comment type="similarity">
    <text evidence="3">Belongs to the WHI5/NRM1 family.</text>
</comment>
<name>A0A167DKR1_9ASCO</name>
<keyword evidence="5" id="KW-0678">Repressor</keyword>
<keyword evidence="4" id="KW-0963">Cytoplasm</keyword>
<dbReference type="GO" id="GO:0005737">
    <property type="term" value="C:cytoplasm"/>
    <property type="evidence" value="ECO:0007669"/>
    <property type="project" value="UniProtKB-SubCell"/>
</dbReference>
<keyword evidence="7" id="KW-0804">Transcription</keyword>
<keyword evidence="11" id="KW-1185">Reference proteome</keyword>
<evidence type="ECO:0000256" key="9">
    <source>
        <dbReference type="SAM" id="MobiDB-lite"/>
    </source>
</evidence>
<feature type="compositionally biased region" description="Polar residues" evidence="9">
    <location>
        <begin position="43"/>
        <end position="59"/>
    </location>
</feature>
<feature type="compositionally biased region" description="Polar residues" evidence="9">
    <location>
        <begin position="1"/>
        <end position="33"/>
    </location>
</feature>
<sequence length="251" mass="27378">MSTNQSQTPSIGLSRTALQEISPNKANGINSRLQHLKGDTKKQISIASPKTSFSKISKYPSGSGSPFSISAYHDNIKTHNNSLTASLPWSRRSTTVISTNSFTVFPDTENANSLQSTTSSTQTKTASSASQSQAEDEKVDDDMPSDCSSSNSFDSDAFRNHADKLRSRLRLAYYKVLTNQTSLSLTQMAMAQNTVIRNDNSKNLPTYTPMKKGKVINLRTPIAEIKLKTESTKGTPSPMKAAKSLLRLGNF</sequence>
<gene>
    <name evidence="10" type="ORF">AWJ20_1299</name>
</gene>
<dbReference type="AlphaFoldDB" id="A0A167DKR1"/>
<feature type="compositionally biased region" description="Low complexity" evidence="9">
    <location>
        <begin position="145"/>
        <end position="154"/>
    </location>
</feature>
<evidence type="ECO:0000256" key="5">
    <source>
        <dbReference type="ARBA" id="ARBA00022491"/>
    </source>
</evidence>
<dbReference type="GeneID" id="30033085"/>
<organism evidence="10 11">
    <name type="scientific">Sugiyamaella lignohabitans</name>
    <dbReference type="NCBI Taxonomy" id="796027"/>
    <lineage>
        <taxon>Eukaryota</taxon>
        <taxon>Fungi</taxon>
        <taxon>Dikarya</taxon>
        <taxon>Ascomycota</taxon>
        <taxon>Saccharomycotina</taxon>
        <taxon>Dipodascomycetes</taxon>
        <taxon>Dipodascales</taxon>
        <taxon>Trichomonascaceae</taxon>
        <taxon>Sugiyamaella</taxon>
    </lineage>
</organism>
<feature type="compositionally biased region" description="Low complexity" evidence="9">
    <location>
        <begin position="111"/>
        <end position="133"/>
    </location>
</feature>
<evidence type="ECO:0000313" key="11">
    <source>
        <dbReference type="Proteomes" id="UP000189580"/>
    </source>
</evidence>
<proteinExistence type="inferred from homology"/>
<dbReference type="Pfam" id="PF08528">
    <property type="entry name" value="Whi5"/>
    <property type="match status" value="1"/>
</dbReference>
<evidence type="ECO:0000256" key="3">
    <source>
        <dbReference type="ARBA" id="ARBA00006922"/>
    </source>
</evidence>
<dbReference type="InterPro" id="IPR013734">
    <property type="entry name" value="TF_Nrm1/Whi5"/>
</dbReference>
<comment type="subcellular location">
    <subcellularLocation>
        <location evidence="2">Cytoplasm</location>
    </subcellularLocation>
    <subcellularLocation>
        <location evidence="1">Nucleus</location>
    </subcellularLocation>
</comment>
<evidence type="ECO:0000256" key="8">
    <source>
        <dbReference type="ARBA" id="ARBA00023242"/>
    </source>
</evidence>
<dbReference type="RefSeq" id="XP_018735498.1">
    <property type="nucleotide sequence ID" value="XM_018878166.1"/>
</dbReference>
<evidence type="ECO:0000256" key="1">
    <source>
        <dbReference type="ARBA" id="ARBA00004123"/>
    </source>
</evidence>
<evidence type="ECO:0000256" key="7">
    <source>
        <dbReference type="ARBA" id="ARBA00023163"/>
    </source>
</evidence>
<reference evidence="10 11" key="1">
    <citation type="submission" date="2016-02" db="EMBL/GenBank/DDBJ databases">
        <title>Complete genome sequence and transcriptome regulation of the pentose utilising yeast Sugiyamaella lignohabitans.</title>
        <authorList>
            <person name="Bellasio M."/>
            <person name="Peymann A."/>
            <person name="Valli M."/>
            <person name="Sipitzky M."/>
            <person name="Graf A."/>
            <person name="Sauer M."/>
            <person name="Marx H."/>
            <person name="Mattanovich D."/>
        </authorList>
    </citation>
    <scope>NUCLEOTIDE SEQUENCE [LARGE SCALE GENOMIC DNA]</scope>
    <source>
        <strain evidence="10 11">CBS 10342</strain>
    </source>
</reference>
<evidence type="ECO:0000313" key="10">
    <source>
        <dbReference type="EMBL" id="ANB13021.1"/>
    </source>
</evidence>
<evidence type="ECO:0000256" key="2">
    <source>
        <dbReference type="ARBA" id="ARBA00004496"/>
    </source>
</evidence>
<feature type="region of interest" description="Disordered" evidence="9">
    <location>
        <begin position="107"/>
        <end position="154"/>
    </location>
</feature>
<protein>
    <submittedName>
        <fullName evidence="10">Uncharacterized protein</fullName>
    </submittedName>
</protein>
<dbReference type="EMBL" id="CP014501">
    <property type="protein sequence ID" value="ANB13021.1"/>
    <property type="molecule type" value="Genomic_DNA"/>
</dbReference>